<keyword evidence="3" id="KW-1185">Reference proteome</keyword>
<dbReference type="SUPFAM" id="SSF51197">
    <property type="entry name" value="Clavaminate synthase-like"/>
    <property type="match status" value="1"/>
</dbReference>
<evidence type="ECO:0000313" key="3">
    <source>
        <dbReference type="Proteomes" id="UP001530315"/>
    </source>
</evidence>
<protein>
    <submittedName>
        <fullName evidence="2">Uncharacterized protein</fullName>
    </submittedName>
</protein>
<feature type="chain" id="PRO_5044809200" evidence="1">
    <location>
        <begin position="25"/>
        <end position="402"/>
    </location>
</feature>
<dbReference type="InterPro" id="IPR051961">
    <property type="entry name" value="Fungal_Metabolite_Diox"/>
</dbReference>
<gene>
    <name evidence="2" type="ORF">ACHAW5_009695</name>
</gene>
<dbReference type="AlphaFoldDB" id="A0ABD3QED9"/>
<keyword evidence="1" id="KW-0732">Signal</keyword>
<reference evidence="2 3" key="1">
    <citation type="submission" date="2024-10" db="EMBL/GenBank/DDBJ databases">
        <title>Updated reference genomes for cyclostephanoid diatoms.</title>
        <authorList>
            <person name="Roberts W.R."/>
            <person name="Alverson A.J."/>
        </authorList>
    </citation>
    <scope>NUCLEOTIDE SEQUENCE [LARGE SCALE GENOMIC DNA]</scope>
    <source>
        <strain evidence="2 3">AJA276-08</strain>
    </source>
</reference>
<proteinExistence type="predicted"/>
<evidence type="ECO:0000313" key="2">
    <source>
        <dbReference type="EMBL" id="KAL3798789.1"/>
    </source>
</evidence>
<evidence type="ECO:0000256" key="1">
    <source>
        <dbReference type="SAM" id="SignalP"/>
    </source>
</evidence>
<dbReference type="PANTHER" id="PTHR37563">
    <property type="entry name" value="PHYTANOYL-COA DIOXYGENASE FAMILY PROTEIN (AFU_ORTHOLOGUE AFUA_2G03330)"/>
    <property type="match status" value="1"/>
</dbReference>
<dbReference type="Proteomes" id="UP001530315">
    <property type="component" value="Unassembled WGS sequence"/>
</dbReference>
<dbReference type="Gene3D" id="2.60.120.620">
    <property type="entry name" value="q2cbj1_9rhob like domain"/>
    <property type="match status" value="1"/>
</dbReference>
<dbReference type="Pfam" id="PF05721">
    <property type="entry name" value="PhyH"/>
    <property type="match status" value="1"/>
</dbReference>
<sequence>MASSRLSTACFFALLGLLCDVVACFTAIAASPTSAVGATFTSLFGSTSGSARDLLYQDQQDAMLRRALHEQQLLSRNKKIKELIAPKLIPAKPKSGTGFGGSASNRVNMDPSARMASEMADVVRREGVIRVDNVVSGETADNLRGYVLEQQRIAAIETERDPSTSRTYYGVENRRKCRCDLQLSLLRGGFASHLGGDREDAPDAEARRSTFALGDALQEMLGSDGTLRRLYENLVTPDGELYELAAVITDKGSHRQMVHPDLPYQEKAPLYVIFLALQDVTEGMGPTSFLLRTHTGEANAIFASGDMERKDEQLSRAECRVGTLKKGDAVLFDARTLHCGNANDERTRVLFNFSFRNPQVGGSLGYKGSIRPGYEGAMSLRGMADALAAYGSGDTNPFAKYI</sequence>
<comment type="caution">
    <text evidence="2">The sequence shown here is derived from an EMBL/GenBank/DDBJ whole genome shotgun (WGS) entry which is preliminary data.</text>
</comment>
<feature type="signal peptide" evidence="1">
    <location>
        <begin position="1"/>
        <end position="24"/>
    </location>
</feature>
<name>A0ABD3QED9_9STRA</name>
<accession>A0ABD3QED9</accession>
<dbReference type="EMBL" id="JALLAZ020000280">
    <property type="protein sequence ID" value="KAL3798789.1"/>
    <property type="molecule type" value="Genomic_DNA"/>
</dbReference>
<organism evidence="2 3">
    <name type="scientific">Stephanodiscus triporus</name>
    <dbReference type="NCBI Taxonomy" id="2934178"/>
    <lineage>
        <taxon>Eukaryota</taxon>
        <taxon>Sar</taxon>
        <taxon>Stramenopiles</taxon>
        <taxon>Ochrophyta</taxon>
        <taxon>Bacillariophyta</taxon>
        <taxon>Coscinodiscophyceae</taxon>
        <taxon>Thalassiosirophycidae</taxon>
        <taxon>Stephanodiscales</taxon>
        <taxon>Stephanodiscaceae</taxon>
        <taxon>Stephanodiscus</taxon>
    </lineage>
</organism>
<dbReference type="InterPro" id="IPR008775">
    <property type="entry name" value="Phytyl_CoA_dOase-like"/>
</dbReference>
<dbReference type="PANTHER" id="PTHR37563:SF2">
    <property type="entry name" value="PHYTANOYL-COA DIOXYGENASE FAMILY PROTEIN (AFU_ORTHOLOGUE AFUA_2G03330)"/>
    <property type="match status" value="1"/>
</dbReference>